<evidence type="ECO:0000256" key="2">
    <source>
        <dbReference type="SAM" id="SignalP"/>
    </source>
</evidence>
<accession>A0A502ITV5</accession>
<feature type="chain" id="PRO_5043938346" evidence="2">
    <location>
        <begin position="26"/>
        <end position="72"/>
    </location>
</feature>
<dbReference type="OrthoDB" id="2475933at2"/>
<organism evidence="3 4">
    <name type="scientific">Brevibacillus laterosporus</name>
    <name type="common">Bacillus laterosporus</name>
    <dbReference type="NCBI Taxonomy" id="1465"/>
    <lineage>
        <taxon>Bacteria</taxon>
        <taxon>Bacillati</taxon>
        <taxon>Bacillota</taxon>
        <taxon>Bacilli</taxon>
        <taxon>Bacillales</taxon>
        <taxon>Paenibacillaceae</taxon>
        <taxon>Brevibacillus</taxon>
    </lineage>
</organism>
<feature type="signal peptide" evidence="2">
    <location>
        <begin position="1"/>
        <end position="25"/>
    </location>
</feature>
<keyword evidence="2" id="KW-0732">Signal</keyword>
<reference evidence="3 4" key="1">
    <citation type="submission" date="2018-11" db="EMBL/GenBank/DDBJ databases">
        <title>Phylogenetic determinants of toxin gene distribution in genomes of Brevibacillus laterosporus.</title>
        <authorList>
            <person name="Glare T.R."/>
            <person name="Durrant A."/>
            <person name="Berry C."/>
            <person name="Palma L."/>
            <person name="Ormskirk M."/>
            <person name="Cox M.O."/>
        </authorList>
    </citation>
    <scope>NUCLEOTIDE SEQUENCE [LARGE SCALE GENOMIC DNA]</scope>
    <source>
        <strain evidence="3 4">1821L</strain>
    </source>
</reference>
<evidence type="ECO:0000313" key="4">
    <source>
        <dbReference type="Proteomes" id="UP000319432"/>
    </source>
</evidence>
<keyword evidence="4" id="KW-1185">Reference proteome</keyword>
<evidence type="ECO:0000256" key="1">
    <source>
        <dbReference type="SAM" id="MobiDB-lite"/>
    </source>
</evidence>
<dbReference type="EMBL" id="CP033464">
    <property type="protein sequence ID" value="QDX94285.1"/>
    <property type="molecule type" value="Genomic_DNA"/>
</dbReference>
<feature type="region of interest" description="Disordered" evidence="1">
    <location>
        <begin position="47"/>
        <end position="72"/>
    </location>
</feature>
<dbReference type="Proteomes" id="UP000319432">
    <property type="component" value="Chromosome"/>
</dbReference>
<proteinExistence type="predicted"/>
<gene>
    <name evidence="3" type="ORF">EEL30_19570</name>
</gene>
<evidence type="ECO:0000313" key="3">
    <source>
        <dbReference type="EMBL" id="QDX94285.1"/>
    </source>
</evidence>
<dbReference type="AlphaFoldDB" id="A0A502ITV5"/>
<protein>
    <submittedName>
        <fullName evidence="3">Uncharacterized protein</fullName>
    </submittedName>
</protein>
<sequence>MSLKLQSLTASFLTVGMLSISPVWAEEMTSSMQTKSKEVVTIQAPEKTQTKIQKKTKPRKNAAMKKSIHGDI</sequence>
<name>A0A502ITV5_BRELA</name>
<feature type="compositionally biased region" description="Basic residues" evidence="1">
    <location>
        <begin position="52"/>
        <end position="72"/>
    </location>
</feature>